<dbReference type="Gene3D" id="3.30.2410.10">
    <property type="entry name" value="Hect, E3 ligase catalytic domain"/>
    <property type="match status" value="1"/>
</dbReference>
<dbReference type="EC" id="2.3.2.26" evidence="4"/>
<keyword evidence="7" id="KW-0833">Ubl conjugation pathway</keyword>
<evidence type="ECO:0000256" key="4">
    <source>
        <dbReference type="ARBA" id="ARBA00012485"/>
    </source>
</evidence>
<evidence type="ECO:0000313" key="15">
    <source>
        <dbReference type="Proteomes" id="UP000654370"/>
    </source>
</evidence>
<comment type="similarity">
    <text evidence="10">Belongs to the UPL family. TOM1/PTR1 subfamily.</text>
</comment>
<feature type="domain" description="UBA" evidence="13">
    <location>
        <begin position="1307"/>
        <end position="1344"/>
    </location>
</feature>
<name>A0A8H7UJY8_MORIS</name>
<evidence type="ECO:0000256" key="9">
    <source>
        <dbReference type="ARBA" id="ARBA00023242"/>
    </source>
</evidence>
<feature type="region of interest" description="Disordered" evidence="11">
    <location>
        <begin position="1638"/>
        <end position="1665"/>
    </location>
</feature>
<dbReference type="Pfam" id="PF06012">
    <property type="entry name" value="DUF908"/>
    <property type="match status" value="1"/>
</dbReference>
<proteinExistence type="inferred from homology"/>
<evidence type="ECO:0000256" key="11">
    <source>
        <dbReference type="SAM" id="MobiDB-lite"/>
    </source>
</evidence>
<keyword evidence="5" id="KW-0813">Transport</keyword>
<feature type="compositionally biased region" description="Acidic residues" evidence="11">
    <location>
        <begin position="1440"/>
        <end position="1459"/>
    </location>
</feature>
<dbReference type="InterPro" id="IPR050409">
    <property type="entry name" value="E3_ubiq-protein_ligase"/>
</dbReference>
<feature type="compositionally biased region" description="Polar residues" evidence="11">
    <location>
        <begin position="1006"/>
        <end position="1021"/>
    </location>
</feature>
<dbReference type="Proteomes" id="UP000654370">
    <property type="component" value="Unassembled WGS sequence"/>
</dbReference>
<dbReference type="InterPro" id="IPR010314">
    <property type="entry name" value="E3_Ub_ligase_DUF913"/>
</dbReference>
<evidence type="ECO:0000313" key="14">
    <source>
        <dbReference type="EMBL" id="KAG2185945.1"/>
    </source>
</evidence>
<feature type="region of interest" description="Disordered" evidence="11">
    <location>
        <begin position="731"/>
        <end position="777"/>
    </location>
</feature>
<dbReference type="SUPFAM" id="SSF46934">
    <property type="entry name" value="UBA-like"/>
    <property type="match status" value="1"/>
</dbReference>
<dbReference type="Gene3D" id="3.30.2160.10">
    <property type="entry name" value="Hect, E3 ligase catalytic domain"/>
    <property type="match status" value="1"/>
</dbReference>
<dbReference type="FunFam" id="3.30.2160.10:FF:000001">
    <property type="entry name" value="E3 ubiquitin-protein ligase NEDD4-like"/>
    <property type="match status" value="1"/>
</dbReference>
<feature type="compositionally biased region" description="Acidic residues" evidence="11">
    <location>
        <begin position="2179"/>
        <end position="2202"/>
    </location>
</feature>
<evidence type="ECO:0000256" key="6">
    <source>
        <dbReference type="ARBA" id="ARBA00022679"/>
    </source>
</evidence>
<dbReference type="OrthoDB" id="8068875at2759"/>
<protein>
    <recommendedName>
        <fullName evidence="4">HECT-type E3 ubiquitin transferase</fullName>
        <ecNumber evidence="4">2.3.2.26</ecNumber>
    </recommendedName>
</protein>
<feature type="region of interest" description="Disordered" evidence="11">
    <location>
        <begin position="1806"/>
        <end position="1842"/>
    </location>
</feature>
<feature type="compositionally biased region" description="Basic and acidic residues" evidence="11">
    <location>
        <begin position="3067"/>
        <end position="3087"/>
    </location>
</feature>
<accession>A0A8H7UJY8</accession>
<feature type="compositionally biased region" description="Polar residues" evidence="11">
    <location>
        <begin position="2681"/>
        <end position="2693"/>
    </location>
</feature>
<feature type="domain" description="HECT" evidence="12">
    <location>
        <begin position="3391"/>
        <end position="3728"/>
    </location>
</feature>
<dbReference type="GO" id="GO:0061630">
    <property type="term" value="F:ubiquitin protein ligase activity"/>
    <property type="evidence" value="ECO:0007669"/>
    <property type="project" value="UniProtKB-EC"/>
</dbReference>
<dbReference type="PANTHER" id="PTHR11254:SF67">
    <property type="entry name" value="E3 UBIQUITIN-PROTEIN LIGASE HUWE1"/>
    <property type="match status" value="1"/>
</dbReference>
<evidence type="ECO:0000256" key="10">
    <source>
        <dbReference type="ARBA" id="ARBA00034494"/>
    </source>
</evidence>
<dbReference type="Gene3D" id="1.10.8.10">
    <property type="entry name" value="DNA helicase RuvA subunit, C-terminal domain"/>
    <property type="match status" value="1"/>
</dbReference>
<feature type="region of interest" description="Disordered" evidence="11">
    <location>
        <begin position="2769"/>
        <end position="2796"/>
    </location>
</feature>
<feature type="compositionally biased region" description="Polar residues" evidence="11">
    <location>
        <begin position="1354"/>
        <end position="1366"/>
    </location>
</feature>
<evidence type="ECO:0000259" key="13">
    <source>
        <dbReference type="SMART" id="SM00165"/>
    </source>
</evidence>
<sequence>MKIKKTPSKKLAPPPKRLRDLIKQLSDCEESEIPTHTASFPEWSFPRGDLFHWIPVLNRFDSILERTCTDYNLDKIQEKDFEPTTKHLILSIIHFTRLLIESCTNRNIYNSYEVGKHPAHATNLDTEPLTNHMQNMQHLNKLLNTPDLDVLEAVLRLILRPAQRMSSQRNIRSGFSLSHDKITELARGWHFSKPLGNIDLLTLCDDNMEVTQDMATIRLQFFRTVDMSRQHPKPLETINEEQSNDEGVIVITAEMSKDSSTTEIEEFQNLVQEYSIPEEYHFELAHRIRVAKHLYQPELRKRMLAIRLLSIAIMSHTVSEAMAQNRVFMYEPTLITNLANLIHPEKSAPLMVQTAALYALDAIARHRNKLNEVLTAVNASANHGTLLFILRKVTVAMENEDSTYPQDFLDALFAFVTYLIQTQSGGQMLMSAGIIPTLLTILGNKKQSQLKVSRKNITLNVTKSVGLLDSIVYGFAASFSAFCNAGGLDSLVNRIKVYFGHILRHFELAASRSKDSMEDVQGQSTLNTKEMDELANDDLNNAAAPHERTALVKAMFKFVLHMMESSGTADGLRNLIDSTLPHSLKLVVEQPQVFGNSVFALAINVMSTFIHNEPTSLPILQETKLPQSFLDTITNYTTVSTDVLLAASNAFGAICLNAPGLEMFNAAKPIHHFFNLFTSPQFLRANGEVDVATLLGTSMDELMRHHPVLKPDIIKAVIDMAKRVNEMGHQEIGKPADDSHLLKAAKPDEVDKPVTESTEQGESPKGSGDVKTTEPAADDKDKRDCVLVSFIDVVARFLEGLFQNNSHCRDFTAEGGLEILLDIYSLPMLPGDFAVSIASDSLSYLFRLISEVNSATTIKIILNRLRIALENASEFLNNDSPKSMIVDFIDLKDSEPERIERANKVFRKLVELHGFSTLLSNICTSPVFSHGKNGVAIVQEFVAESSERNILLLLGELHRSAAFENFLLRSAVPKAWYSLKNLQKKASATANDHPLGISGFGLSHSELSSDAASGNSESKQPVTDVGTQRMEPTEVRLHNTNQFRNVLTDMCACLMPIFQGLTKMSVTRRLMDNDQKKEAFKLAELISTVIKDNIKFPRIYEASESCRYSYLASMTTMASLLLMDDRSQPVLQTVLVFTFDRQDGPQCFFDTLRTLWAEAIKLVDVPESERSETQKEKQKELERGIETVLNIISQLGSSKYLHDSPYTGSITSKEKDRKNPNFFNPHEWLVAMRLQILPVLREIWNTPNMKQFPKTVVRDIIKNIVQLLKAEGESDAQTTTLSVGPSATNVRLTSSIFAPPRSTPVADEAHIQTLIDMGFERNSAEQALIRCNNQISRAIDYLFSHPQPFMSAGISPSTAQRMTSNDDATETSHAEHLNEADEDDNDDNDDNEDEVSDDEHQDDDDSDDDDDDEDAVDGAEILQRALRMSMEGPERTSEIGSDDEDDDDPFKSDDEDDHDAEAAVEKSKNEHEARLEQLAVLRKEFRGEIAEKIMSFIDNREDIIFEIRDLCLVVHKFSDSDRILEELAKYATDNQNILEDQQGSDERMRTTLRLLALMFRENSVQTTVDNLAPKLIPVLLQMFEAASNLNETQPLPTWLASLCLVLEVLIASQEEPRSIPLEIERQAALKKEIEDGKSLPEAQQAVAKEPEVEMDTDTDANAESQRNSMLTTCVKLLHKPNPGKDDLHAILRILARVTRYHEAAVNFVDQGGIQLLMDLPRHGLDGFRGQQAFIVMILRNIIEDMSVIEEAMADLITTWFTIPRPRLVDVATFIRTNAHIALREPDAFVRVVERICRLTKYDPSGRTQQIGLAPKSNETKESGENTSGDVEMTTASELASQTETANAASTFVQEQKNKSAEVVVNHLVNELMSVRAQMLEPPKIEEEETEENKEEIAKKKTAVVNGRYVYTGFLLQCLVELVSSYPRCKYYVINHNRRRNSKDAGSQSNSSKPSRNTFINMLLNDFLPYGPLNPTEDRNRLQYSLSTWTASVLVAMCYDNSNQGDDNEPHKSELATVRKSVLDGVLRSFKDAINATEAVSVQYGKYLAFADLCHRILNATPNSGGPLQKPKEDTPLSIAKIMLDKGFVAVLTNAVSDVDVNYPHAKTVLNALLRPLEQLTKIAIKIERTDEPAKDDKKNADEEHHAEFVAVPETAEDDEDEAPDLYRNSALGMYDGSVMEEEDDDEMESDEDEDGFDEDDFDHDTGSDLSEMSDLSDDDDDGEDGMEDDDMMQHHHYHSGMEDDEDEMDEDDEAEMISDGEVEEIIDDDDDETDEDEEGGNRELTWQLEDIADQNEPIIRLHTELDDDDHDHHHHHHRRHADPFEEANDDMNTLDTSDFEDDESENLGDEIEAEIAEGVLDEDILENPFLVPHELDDGIVGAETDGWARSRSLGSHRRHNRGIHALTRRGGWETTMPIQLEAVTSRGSDRMPLFDMGSVQVVGRSFRDHPGGASGGNNDEIVTHPLLSNRPGGSGSGDGDGQRARRSHGFTNLQAFEDILGGSAVQVLENLLNNRAGGGNNGAYRVDVYNNGTGQVTSSFELDRMQGSNGPSSGNQRATSQDTEALSALQDFQPMNTSERWLQEGRMLYGPSITDKAGKLFNAVSNVLIPHAIEDDKHKRVAEEKARAEQRRKEEEERRKAEEEQKRKDEEERRLKEEEAKKAAEAASSAGGEEVTVAENADTQEVAESSQAPMTIMINGEEVDISGTGIDIEFLEALPDDLRREVVNQHIQERQPAPTRTEAESISPEFLDALPPEIRAEVLQQEALERERRERQRQQGITSTQASTTGSNSANMLTPLDTIANEFEALFAANNPTSDNNPFQTRLIRRSPVRLPNIPAAPSTSQTKVNHRKDVIQLVDRAQLATLVRLLFVPQAISKGLLNKLLLNLCENSKSRGDLLSLLICILQDGSTDLAAVDRSFSQLSLQSKSSIKLPKSKSNSSTGTTVVGESVPNLVTQRCLEALIYIVSCNTHTLTYFLCENDHLSAMKKANIKKPKGKEKDKFNVTKYPMVVLMGLLDRSVFTSNSGLMEQLMHFLATICRPLPALVKKVEEKEENKAKATSSTEDQSKDKGKDEAQPNKSEEAGKTEASGSHKFLPKPPVIPEPYIKMVVHVLTTGECSSRTFQYTLNVISHLSALEGAQQVITQELVADASQSGAQIRDDLKELHSVMENTMSGVDIQGTTLTKFSPASSQQAKLLRVLKTIDYMYSRKQHGESKNKDKSGHDNAQQNEERILKIYDELQFDPLWRLLGSCLAVVHEKEEMINVATVLLPLIEAFMVVSKYVAEKGSQRLVAATPSVEIPDAFEEEFFFRFTEEHKKILNIMVRNNPSLMSGSFSLLVKNPKMLEFDNKRNYFNQQLHKRTNRDHYPSLQLNVRRQYVFEDSYHQLQGRSGDEIKFGKLSVRFYDEEGVDAGGVSREWFSVLARQMFDPNYALFKTSAADKLTYQPNRASWVNPDHLSFFKFVGRVIGKAIYDGRLLDAYFTRSFYKHILGRQVDYRDVEAVDPEYYKSLVWMLENDITDIIDLTFSVETDDFGTMKTVDLKPNGRDIPVTEENKQEYVKLITEQKLTLAIKDQINAFLDGFHDIISEQLISIFNEQELELLISGMPDIDIDDWKNNTEYQGYSSSSPQINWFWRAVRSFDQEERAKLLQFATGTSKVPLEGFAHLQGSGGTQKFQIHCQYSTDRLPSAHTCFNQVDLPQYESYDSLRANLLTAIRECSTGFGFG</sequence>
<dbReference type="InterPro" id="IPR010309">
    <property type="entry name" value="E3_Ub_ligase_DUF908"/>
</dbReference>
<dbReference type="InterPro" id="IPR035983">
    <property type="entry name" value="Hect_E3_ubiquitin_ligase"/>
</dbReference>
<dbReference type="GO" id="GO:0000209">
    <property type="term" value="P:protein polyubiquitination"/>
    <property type="evidence" value="ECO:0007669"/>
    <property type="project" value="TreeGrafter"/>
</dbReference>
<dbReference type="GO" id="GO:0051028">
    <property type="term" value="P:mRNA transport"/>
    <property type="evidence" value="ECO:0007669"/>
    <property type="project" value="UniProtKB-KW"/>
</dbReference>
<dbReference type="InterPro" id="IPR009060">
    <property type="entry name" value="UBA-like_sf"/>
</dbReference>
<dbReference type="GO" id="GO:0005737">
    <property type="term" value="C:cytoplasm"/>
    <property type="evidence" value="ECO:0007669"/>
    <property type="project" value="TreeGrafter"/>
</dbReference>
<feature type="region of interest" description="Disordered" evidence="11">
    <location>
        <begin position="2445"/>
        <end position="2486"/>
    </location>
</feature>
<feature type="compositionally biased region" description="Acidic residues" evidence="11">
    <location>
        <begin position="2242"/>
        <end position="2278"/>
    </location>
</feature>
<dbReference type="Gene3D" id="3.90.1750.10">
    <property type="entry name" value="Hect, E3 ligase catalytic domains"/>
    <property type="match status" value="1"/>
</dbReference>
<evidence type="ECO:0000259" key="12">
    <source>
        <dbReference type="SMART" id="SM00119"/>
    </source>
</evidence>
<dbReference type="FunFam" id="3.30.2410.10:FF:000004">
    <property type="entry name" value="E3 ubiquitin-protein ligase HUWE1, variant"/>
    <property type="match status" value="1"/>
</dbReference>
<organism evidence="14 15">
    <name type="scientific">Mortierella isabellina</name>
    <name type="common">Filamentous fungus</name>
    <name type="synonym">Umbelopsis isabellina</name>
    <dbReference type="NCBI Taxonomy" id="91625"/>
    <lineage>
        <taxon>Eukaryota</taxon>
        <taxon>Fungi</taxon>
        <taxon>Fungi incertae sedis</taxon>
        <taxon>Mucoromycota</taxon>
        <taxon>Mucoromycotina</taxon>
        <taxon>Umbelopsidomycetes</taxon>
        <taxon>Umbelopsidales</taxon>
        <taxon>Umbelopsidaceae</taxon>
        <taxon>Umbelopsis</taxon>
    </lineage>
</organism>
<feature type="region of interest" description="Disordered" evidence="11">
    <location>
        <begin position="3054"/>
        <end position="3098"/>
    </location>
</feature>
<feature type="region of interest" description="Disordered" evidence="11">
    <location>
        <begin position="2542"/>
        <end position="2564"/>
    </location>
</feature>
<feature type="compositionally biased region" description="Basic and acidic residues" evidence="11">
    <location>
        <begin position="1460"/>
        <end position="1472"/>
    </location>
</feature>
<dbReference type="Pfam" id="PF06025">
    <property type="entry name" value="DUF913"/>
    <property type="match status" value="1"/>
</dbReference>
<dbReference type="SUPFAM" id="SSF48371">
    <property type="entry name" value="ARM repeat"/>
    <property type="match status" value="1"/>
</dbReference>
<feature type="compositionally biased region" description="Acidic residues" evidence="11">
    <location>
        <begin position="2214"/>
        <end position="2230"/>
    </location>
</feature>
<dbReference type="Pfam" id="PF00632">
    <property type="entry name" value="HECT"/>
    <property type="match status" value="1"/>
</dbReference>
<feature type="compositionally biased region" description="Basic and acidic residues" evidence="11">
    <location>
        <begin position="2618"/>
        <end position="2664"/>
    </location>
</feature>
<dbReference type="SUPFAM" id="SSF56204">
    <property type="entry name" value="Hect, E3 ligase catalytic domain"/>
    <property type="match status" value="1"/>
</dbReference>
<dbReference type="CDD" id="cd00078">
    <property type="entry name" value="HECTc"/>
    <property type="match status" value="1"/>
</dbReference>
<evidence type="ECO:0000256" key="2">
    <source>
        <dbReference type="ARBA" id="ARBA00004123"/>
    </source>
</evidence>
<feature type="region of interest" description="Disordered" evidence="11">
    <location>
        <begin position="2179"/>
        <end position="2282"/>
    </location>
</feature>
<dbReference type="SMART" id="SM00119">
    <property type="entry name" value="HECTc"/>
    <property type="match status" value="1"/>
</dbReference>
<keyword evidence="6" id="KW-0808">Transferase</keyword>
<feature type="compositionally biased region" description="Basic and acidic residues" evidence="11">
    <location>
        <begin position="731"/>
        <end position="754"/>
    </location>
</feature>
<feature type="compositionally biased region" description="Acidic residues" evidence="11">
    <location>
        <begin position="1380"/>
        <end position="1417"/>
    </location>
</feature>
<comment type="caution">
    <text evidence="14">The sequence shown here is derived from an EMBL/GenBank/DDBJ whole genome shotgun (WGS) entry which is preliminary data.</text>
</comment>
<gene>
    <name evidence="14" type="ORF">INT43_002383</name>
</gene>
<evidence type="ECO:0000256" key="7">
    <source>
        <dbReference type="ARBA" id="ARBA00022786"/>
    </source>
</evidence>
<dbReference type="InterPro" id="IPR015940">
    <property type="entry name" value="UBA"/>
</dbReference>
<dbReference type="SMART" id="SM00165">
    <property type="entry name" value="UBA"/>
    <property type="match status" value="1"/>
</dbReference>
<feature type="compositionally biased region" description="Polar residues" evidence="11">
    <location>
        <begin position="2780"/>
        <end position="2796"/>
    </location>
</feature>
<dbReference type="GO" id="GO:0005634">
    <property type="term" value="C:nucleus"/>
    <property type="evidence" value="ECO:0007669"/>
    <property type="project" value="UniProtKB-SubCell"/>
</dbReference>
<dbReference type="PANTHER" id="PTHR11254">
    <property type="entry name" value="HECT DOMAIN UBIQUITIN-PROTEIN LIGASE"/>
    <property type="match status" value="1"/>
</dbReference>
<dbReference type="InterPro" id="IPR016024">
    <property type="entry name" value="ARM-type_fold"/>
</dbReference>
<dbReference type="CDD" id="cd14291">
    <property type="entry name" value="UBA1_NUB1_like"/>
    <property type="match status" value="1"/>
</dbReference>
<dbReference type="EMBL" id="JAEPQZ010000001">
    <property type="protein sequence ID" value="KAG2185945.1"/>
    <property type="molecule type" value="Genomic_DNA"/>
</dbReference>
<feature type="compositionally biased region" description="Basic and acidic residues" evidence="11">
    <location>
        <begin position="1370"/>
        <end position="1379"/>
    </location>
</feature>
<comment type="catalytic activity">
    <reaction evidence="1">
        <text>S-ubiquitinyl-[E2 ubiquitin-conjugating enzyme]-L-cysteine + [acceptor protein]-L-lysine = [E2 ubiquitin-conjugating enzyme]-L-cysteine + N(6)-ubiquitinyl-[acceptor protein]-L-lysine.</text>
        <dbReference type="EC" id="2.3.2.26"/>
    </reaction>
</comment>
<dbReference type="FunFam" id="3.90.1750.10:FF:000003">
    <property type="entry name" value="E3 ubiquitin-protein ligase UPL1"/>
    <property type="match status" value="1"/>
</dbReference>
<evidence type="ECO:0000256" key="5">
    <source>
        <dbReference type="ARBA" id="ARBA00022448"/>
    </source>
</evidence>
<evidence type="ECO:0000256" key="3">
    <source>
        <dbReference type="ARBA" id="ARBA00004906"/>
    </source>
</evidence>
<comment type="pathway">
    <text evidence="3">Protein modification; protein ubiquitination.</text>
</comment>
<evidence type="ECO:0000256" key="8">
    <source>
        <dbReference type="ARBA" id="ARBA00022816"/>
    </source>
</evidence>
<dbReference type="Pfam" id="PF14377">
    <property type="entry name" value="UBM"/>
    <property type="match status" value="2"/>
</dbReference>
<dbReference type="InterPro" id="IPR025527">
    <property type="entry name" value="HUWE1/Rev1_UBM"/>
</dbReference>
<feature type="compositionally biased region" description="Polar residues" evidence="11">
    <location>
        <begin position="1824"/>
        <end position="1842"/>
    </location>
</feature>
<keyword evidence="8" id="KW-0509">mRNA transport</keyword>
<dbReference type="UniPathway" id="UPA00143"/>
<keyword evidence="15" id="KW-1185">Reference proteome</keyword>
<comment type="subcellular location">
    <subcellularLocation>
        <location evidence="2">Nucleus</location>
    </subcellularLocation>
</comment>
<dbReference type="Pfam" id="PF00627">
    <property type="entry name" value="UBA"/>
    <property type="match status" value="1"/>
</dbReference>
<feature type="region of interest" description="Disordered" evidence="11">
    <location>
        <begin position="2307"/>
        <end position="2345"/>
    </location>
</feature>
<evidence type="ECO:0000256" key="1">
    <source>
        <dbReference type="ARBA" id="ARBA00000885"/>
    </source>
</evidence>
<feature type="region of interest" description="Disordered" evidence="11">
    <location>
        <begin position="1352"/>
        <end position="1472"/>
    </location>
</feature>
<feature type="region of interest" description="Disordered" evidence="11">
    <location>
        <begin position="1006"/>
        <end position="1028"/>
    </location>
</feature>
<keyword evidence="9" id="KW-0539">Nucleus</keyword>
<dbReference type="InterPro" id="IPR000569">
    <property type="entry name" value="HECT_dom"/>
</dbReference>
<dbReference type="GO" id="GO:0006511">
    <property type="term" value="P:ubiquitin-dependent protein catabolic process"/>
    <property type="evidence" value="ECO:0007669"/>
    <property type="project" value="TreeGrafter"/>
</dbReference>
<feature type="region of interest" description="Disordered" evidence="11">
    <location>
        <begin position="2618"/>
        <end position="2695"/>
    </location>
</feature>
<reference evidence="14" key="1">
    <citation type="submission" date="2020-12" db="EMBL/GenBank/DDBJ databases">
        <title>Metabolic potential, ecology and presence of endohyphal bacteria is reflected in genomic diversity of Mucoromycotina.</title>
        <authorList>
            <person name="Muszewska A."/>
            <person name="Okrasinska A."/>
            <person name="Steczkiewicz K."/>
            <person name="Drgas O."/>
            <person name="Orlowska M."/>
            <person name="Perlinska-Lenart U."/>
            <person name="Aleksandrzak-Piekarczyk T."/>
            <person name="Szatraj K."/>
            <person name="Zielenkiewicz U."/>
            <person name="Pilsyk S."/>
            <person name="Malc E."/>
            <person name="Mieczkowski P."/>
            <person name="Kruszewska J.S."/>
            <person name="Biernat P."/>
            <person name="Pawlowska J."/>
        </authorList>
    </citation>
    <scope>NUCLEOTIDE SEQUENCE</scope>
    <source>
        <strain evidence="14">WA0000067209</strain>
    </source>
</reference>